<protein>
    <submittedName>
        <fullName evidence="3">Uncharacterized protein</fullName>
    </submittedName>
</protein>
<name>A0ABY2RDK0_9NOCA</name>
<dbReference type="Proteomes" id="UP000305109">
    <property type="component" value="Unassembled WGS sequence"/>
</dbReference>
<accession>A0ABY2RDK0</accession>
<feature type="region of interest" description="Disordered" evidence="1">
    <location>
        <begin position="43"/>
        <end position="92"/>
    </location>
</feature>
<evidence type="ECO:0000256" key="1">
    <source>
        <dbReference type="SAM" id="MobiDB-lite"/>
    </source>
</evidence>
<gene>
    <name evidence="3" type="ORF">FCG67_24165</name>
</gene>
<reference evidence="3 4" key="1">
    <citation type="submission" date="2019-04" db="EMBL/GenBank/DDBJ databases">
        <title>Rhodococcus oryzae sp. nov., a novel actinomycete isolated from rhizosphere soil of rice (Oryza sativa L.).</title>
        <authorList>
            <person name="Li C."/>
        </authorList>
    </citation>
    <scope>NUCLEOTIDE SEQUENCE [LARGE SCALE GENOMIC DNA]</scope>
    <source>
        <strain evidence="3 4">NEAU-CX67</strain>
    </source>
</reference>
<feature type="signal peptide" evidence="2">
    <location>
        <begin position="1"/>
        <end position="20"/>
    </location>
</feature>
<dbReference type="PROSITE" id="PS51257">
    <property type="entry name" value="PROKAR_LIPOPROTEIN"/>
    <property type="match status" value="1"/>
</dbReference>
<sequence length="212" mass="21931">MPRRFLACAPALLRVLGVVAIGTAVSGCGGAGIEGTAVAAKDWGTPATSGMPTPPRPPNPGAATDATRIDAGSPVDPETYHDAKETDSSPAAPTIGFHFTTPSGNIRCSTPKEPTVLLCEVTDHTYPSAAKPADAKEPCQWFPDYAMITDEGVAAGVCLPRPLVTRGSKVLPYGSSIRMGDFGCLSTEGGLLCANDISGHGYQLSREALRTF</sequence>
<dbReference type="EMBL" id="SUMD01000018">
    <property type="protein sequence ID" value="TJZ73436.1"/>
    <property type="molecule type" value="Genomic_DNA"/>
</dbReference>
<organism evidence="3 4">
    <name type="scientific">Rhodococcus oryzae</name>
    <dbReference type="NCBI Taxonomy" id="2571143"/>
    <lineage>
        <taxon>Bacteria</taxon>
        <taxon>Bacillati</taxon>
        <taxon>Actinomycetota</taxon>
        <taxon>Actinomycetes</taxon>
        <taxon>Mycobacteriales</taxon>
        <taxon>Nocardiaceae</taxon>
        <taxon>Rhodococcus</taxon>
    </lineage>
</organism>
<comment type="caution">
    <text evidence="3">The sequence shown here is derived from an EMBL/GenBank/DDBJ whole genome shotgun (WGS) entry which is preliminary data.</text>
</comment>
<feature type="chain" id="PRO_5045621135" evidence="2">
    <location>
        <begin position="21"/>
        <end position="212"/>
    </location>
</feature>
<evidence type="ECO:0000256" key="2">
    <source>
        <dbReference type="SAM" id="SignalP"/>
    </source>
</evidence>
<evidence type="ECO:0000313" key="4">
    <source>
        <dbReference type="Proteomes" id="UP000305109"/>
    </source>
</evidence>
<keyword evidence="4" id="KW-1185">Reference proteome</keyword>
<keyword evidence="2" id="KW-0732">Signal</keyword>
<feature type="compositionally biased region" description="Basic and acidic residues" evidence="1">
    <location>
        <begin position="78"/>
        <end position="87"/>
    </location>
</feature>
<proteinExistence type="predicted"/>
<evidence type="ECO:0000313" key="3">
    <source>
        <dbReference type="EMBL" id="TJZ73436.1"/>
    </source>
</evidence>
<dbReference type="RefSeq" id="WP_136912114.1">
    <property type="nucleotide sequence ID" value="NZ_SUMD01000018.1"/>
</dbReference>